<name>A0A5C6EJ31_9BACT</name>
<evidence type="ECO:0000313" key="2">
    <source>
        <dbReference type="Proteomes" id="UP000317977"/>
    </source>
</evidence>
<accession>A0A5C6EJ31</accession>
<comment type="caution">
    <text evidence="1">The sequence shown here is derived from an EMBL/GenBank/DDBJ whole genome shotgun (WGS) entry which is preliminary data.</text>
</comment>
<sequence>MLTVTTFAAGLTNPMALVELQLAATINQASTAGPTRGLFRTRRLLIRSFDHWRMIVSPGKQLVLFYSAERRIRPGAAPPRPTAGRLPRLTRIMALAIHFDRALLTGRFQSQADLARAGQVTRARLTQILNLTCLAPDIQEQLLHLPAYTEGRAPLAERDVRPIAAEPNWTKQRSWFAKHST</sequence>
<protein>
    <submittedName>
        <fullName evidence="1">Uncharacterized protein</fullName>
    </submittedName>
</protein>
<reference evidence="1 2" key="1">
    <citation type="submission" date="2019-02" db="EMBL/GenBank/DDBJ databases">
        <title>Deep-cultivation of Planctomycetes and their phenomic and genomic characterization uncovers novel biology.</title>
        <authorList>
            <person name="Wiegand S."/>
            <person name="Jogler M."/>
            <person name="Boedeker C."/>
            <person name="Pinto D."/>
            <person name="Vollmers J."/>
            <person name="Rivas-Marin E."/>
            <person name="Kohn T."/>
            <person name="Peeters S.H."/>
            <person name="Heuer A."/>
            <person name="Rast P."/>
            <person name="Oberbeckmann S."/>
            <person name="Bunk B."/>
            <person name="Jeske O."/>
            <person name="Meyerdierks A."/>
            <person name="Storesund J.E."/>
            <person name="Kallscheuer N."/>
            <person name="Luecker S."/>
            <person name="Lage O.M."/>
            <person name="Pohl T."/>
            <person name="Merkel B.J."/>
            <person name="Hornburger P."/>
            <person name="Mueller R.-W."/>
            <person name="Bruemmer F."/>
            <person name="Labrenz M."/>
            <person name="Spormann A.M."/>
            <person name="Op Den Camp H."/>
            <person name="Overmann J."/>
            <person name="Amann R."/>
            <person name="Jetten M.S.M."/>
            <person name="Mascher T."/>
            <person name="Medema M.H."/>
            <person name="Devos D.P."/>
            <person name="Kaster A.-K."/>
            <person name="Ovreas L."/>
            <person name="Rohde M."/>
            <person name="Galperin M.Y."/>
            <person name="Jogler C."/>
        </authorList>
    </citation>
    <scope>NUCLEOTIDE SEQUENCE [LARGE SCALE GENOMIC DNA]</scope>
    <source>
        <strain evidence="1 2">Poly59</strain>
    </source>
</reference>
<gene>
    <name evidence="1" type="ORF">Poly59_37050</name>
</gene>
<dbReference type="AlphaFoldDB" id="A0A5C6EJ31"/>
<keyword evidence="2" id="KW-1185">Reference proteome</keyword>
<proteinExistence type="predicted"/>
<evidence type="ECO:0000313" key="1">
    <source>
        <dbReference type="EMBL" id="TWU49092.1"/>
    </source>
</evidence>
<dbReference type="EMBL" id="SJPX01000004">
    <property type="protein sequence ID" value="TWU49092.1"/>
    <property type="molecule type" value="Genomic_DNA"/>
</dbReference>
<organism evidence="1 2">
    <name type="scientific">Rubripirellula reticaptiva</name>
    <dbReference type="NCBI Taxonomy" id="2528013"/>
    <lineage>
        <taxon>Bacteria</taxon>
        <taxon>Pseudomonadati</taxon>
        <taxon>Planctomycetota</taxon>
        <taxon>Planctomycetia</taxon>
        <taxon>Pirellulales</taxon>
        <taxon>Pirellulaceae</taxon>
        <taxon>Rubripirellula</taxon>
    </lineage>
</organism>
<dbReference type="Proteomes" id="UP000317977">
    <property type="component" value="Unassembled WGS sequence"/>
</dbReference>